<gene>
    <name evidence="2" type="ORF">AVDCRST_MAG11-2536</name>
</gene>
<dbReference type="AlphaFoldDB" id="A0A6J4LGR7"/>
<feature type="region of interest" description="Disordered" evidence="1">
    <location>
        <begin position="1"/>
        <end position="323"/>
    </location>
</feature>
<sequence length="323" mass="34480">EGLHLRARRQPGRRRQGGRRAARRQVHRRRHQPARPDEARHRTAGAPGGREPDRPGRGRADARGRPPHRRAGAQRRPRGRPAGQARLRSARPRVAGGRLRPAPQPRDHGRQPAAAHPLPVLLRDGDGLQQAPARLRLRGVGGAEPRQRRAGRERRLHRRPPVRHGGGHAGAGRGGGDGHAGRGHAGDPDRRPPPAARRRAIARDEPAVRRTHHGGGAAAAGPGTARLPQGARPRLLRLRHGVAGGRAGARRRRQGRGGPLRLRRARPQALAGGGGRAGGGAGAGRGRRRRPRGRPDHGAQRVQTAARAPPDGGGDGRSGREGM</sequence>
<name>A0A6J4LGR7_9BACT</name>
<feature type="non-terminal residue" evidence="2">
    <location>
        <position position="1"/>
    </location>
</feature>
<feature type="compositionally biased region" description="Basic residues" evidence="1">
    <location>
        <begin position="148"/>
        <end position="166"/>
    </location>
</feature>
<feature type="compositionally biased region" description="Gly residues" evidence="1">
    <location>
        <begin position="271"/>
        <end position="284"/>
    </location>
</feature>
<feature type="compositionally biased region" description="Basic residues" evidence="1">
    <location>
        <begin position="65"/>
        <end position="79"/>
    </location>
</feature>
<reference evidence="2" key="1">
    <citation type="submission" date="2020-02" db="EMBL/GenBank/DDBJ databases">
        <authorList>
            <person name="Meier V. D."/>
        </authorList>
    </citation>
    <scope>NUCLEOTIDE SEQUENCE</scope>
    <source>
        <strain evidence="2">AVDCRST_MAG11</strain>
    </source>
</reference>
<organism evidence="2">
    <name type="scientific">uncultured Gemmatimonadaceae bacterium</name>
    <dbReference type="NCBI Taxonomy" id="246130"/>
    <lineage>
        <taxon>Bacteria</taxon>
        <taxon>Pseudomonadati</taxon>
        <taxon>Gemmatimonadota</taxon>
        <taxon>Gemmatimonadia</taxon>
        <taxon>Gemmatimonadales</taxon>
        <taxon>Gemmatimonadaceae</taxon>
        <taxon>environmental samples</taxon>
    </lineage>
</organism>
<feature type="non-terminal residue" evidence="2">
    <location>
        <position position="323"/>
    </location>
</feature>
<dbReference type="EMBL" id="CADCTU010000569">
    <property type="protein sequence ID" value="CAA9332408.1"/>
    <property type="molecule type" value="Genomic_DNA"/>
</dbReference>
<feature type="compositionally biased region" description="Basic residues" evidence="1">
    <location>
        <begin position="1"/>
        <end position="33"/>
    </location>
</feature>
<evidence type="ECO:0000313" key="2">
    <source>
        <dbReference type="EMBL" id="CAA9332408.1"/>
    </source>
</evidence>
<feature type="compositionally biased region" description="Basic and acidic residues" evidence="1">
    <location>
        <begin position="50"/>
        <end position="64"/>
    </location>
</feature>
<feature type="compositionally biased region" description="Gly residues" evidence="1">
    <location>
        <begin position="167"/>
        <end position="178"/>
    </location>
</feature>
<feature type="compositionally biased region" description="Basic residues" evidence="1">
    <location>
        <begin position="248"/>
        <end position="266"/>
    </location>
</feature>
<proteinExistence type="predicted"/>
<protein>
    <submittedName>
        <fullName evidence="2">Periplasmic aromatic aldehyde oxidoreductase, FAD binding subunit YagS</fullName>
    </submittedName>
</protein>
<accession>A0A6J4LGR7</accession>
<evidence type="ECO:0000256" key="1">
    <source>
        <dbReference type="SAM" id="MobiDB-lite"/>
    </source>
</evidence>